<dbReference type="EMBL" id="JH598253">
    <property type="status" value="NOT_ANNOTATED_CDS"/>
    <property type="molecule type" value="Genomic_DNA"/>
</dbReference>
<feature type="region of interest" description="Disordered" evidence="1">
    <location>
        <begin position="1"/>
        <end position="113"/>
    </location>
</feature>
<dbReference type="InParanoid" id="M4B491"/>
<evidence type="ECO:0000313" key="3">
    <source>
        <dbReference type="Proteomes" id="UP000011713"/>
    </source>
</evidence>
<organism evidence="2 3">
    <name type="scientific">Hyaloperonospora arabidopsidis (strain Emoy2)</name>
    <name type="common">Downy mildew agent</name>
    <name type="synonym">Peronospora arabidopsidis</name>
    <dbReference type="NCBI Taxonomy" id="559515"/>
    <lineage>
        <taxon>Eukaryota</taxon>
        <taxon>Sar</taxon>
        <taxon>Stramenopiles</taxon>
        <taxon>Oomycota</taxon>
        <taxon>Peronosporomycetes</taxon>
        <taxon>Peronosporales</taxon>
        <taxon>Peronosporaceae</taxon>
        <taxon>Hyaloperonospora</taxon>
    </lineage>
</organism>
<reference evidence="3" key="1">
    <citation type="journal article" date="2010" name="Science">
        <title>Signatures of adaptation to obligate biotrophy in the Hyaloperonospora arabidopsidis genome.</title>
        <authorList>
            <person name="Baxter L."/>
            <person name="Tripathy S."/>
            <person name="Ishaque N."/>
            <person name="Boot N."/>
            <person name="Cabral A."/>
            <person name="Kemen E."/>
            <person name="Thines M."/>
            <person name="Ah-Fong A."/>
            <person name="Anderson R."/>
            <person name="Badejoko W."/>
            <person name="Bittner-Eddy P."/>
            <person name="Boore J.L."/>
            <person name="Chibucos M.C."/>
            <person name="Coates M."/>
            <person name="Dehal P."/>
            <person name="Delehaunty K."/>
            <person name="Dong S."/>
            <person name="Downton P."/>
            <person name="Dumas B."/>
            <person name="Fabro G."/>
            <person name="Fronick C."/>
            <person name="Fuerstenberg S.I."/>
            <person name="Fulton L."/>
            <person name="Gaulin E."/>
            <person name="Govers F."/>
            <person name="Hughes L."/>
            <person name="Humphray S."/>
            <person name="Jiang R.H."/>
            <person name="Judelson H."/>
            <person name="Kamoun S."/>
            <person name="Kyung K."/>
            <person name="Meijer H."/>
            <person name="Minx P."/>
            <person name="Morris P."/>
            <person name="Nelson J."/>
            <person name="Phuntumart V."/>
            <person name="Qutob D."/>
            <person name="Rehmany A."/>
            <person name="Rougon-Cardoso A."/>
            <person name="Ryden P."/>
            <person name="Torto-Alalibo T."/>
            <person name="Studholme D."/>
            <person name="Wang Y."/>
            <person name="Win J."/>
            <person name="Wood J."/>
            <person name="Clifton S.W."/>
            <person name="Rogers J."/>
            <person name="Van den Ackerveken G."/>
            <person name="Jones J.D."/>
            <person name="McDowell J.M."/>
            <person name="Beynon J."/>
            <person name="Tyler B.M."/>
        </authorList>
    </citation>
    <scope>NUCLEOTIDE SEQUENCE [LARGE SCALE GENOMIC DNA]</scope>
    <source>
        <strain evidence="3">Emoy2</strain>
    </source>
</reference>
<accession>M4B491</accession>
<dbReference type="Proteomes" id="UP000011713">
    <property type="component" value="Unassembled WGS sequence"/>
</dbReference>
<dbReference type="VEuPathDB" id="FungiDB:HpaG801090"/>
<feature type="compositionally biased region" description="Polar residues" evidence="1">
    <location>
        <begin position="34"/>
        <end position="51"/>
    </location>
</feature>
<feature type="region of interest" description="Disordered" evidence="1">
    <location>
        <begin position="241"/>
        <end position="261"/>
    </location>
</feature>
<sequence>MRGSVDPIAGELPAPEGEPPDPTVGEQRSRRSDISSLREGSQPSCSGTVTSEIADDVQPPQAPVLPSGTAFSGDFPSGDEPISSPQEPTPCEDKPLPSQPARATNPKSPRQPAQVVLSQDLYSALVEARQAALTEPPRDAWTTTLDELFAIVHGTVKVDAELVPPGKKRFPKLRRDETVVLFQFFEEACVNSNAPYATWADYATKAIQTLYNTNWSFTPILQNMISKVKWARLKPLNQWASAPKKDSGNNEGGGKPHDQENTYKTFMFNPTVYNSQDIVTLRAICMPLATSCSGSRLRAGTLDEWRIISGLAEVIIVCRRLPVFLKSVLDSKERVRLSRTIQAQVEGELVLHLRNGLNIRLCRQSTSAIKEDILLAAERLRVDQEVLRRFLNVAKMISYNPLQRCIHFYFFDRVTARNFELVAVPFRGVISVWLTCILRSRGLSGPDRSGAIGLALLPIGSMP</sequence>
<proteinExistence type="predicted"/>
<feature type="compositionally biased region" description="Basic and acidic residues" evidence="1">
    <location>
        <begin position="243"/>
        <end position="261"/>
    </location>
</feature>
<dbReference type="eggNOG" id="ENOG502T0WP">
    <property type="taxonomic scope" value="Eukaryota"/>
</dbReference>
<name>M4B491_HYAAE</name>
<reference evidence="2" key="2">
    <citation type="submission" date="2015-06" db="UniProtKB">
        <authorList>
            <consortium name="EnsemblProtists"/>
        </authorList>
    </citation>
    <scope>IDENTIFICATION</scope>
    <source>
        <strain evidence="2">Emoy2</strain>
    </source>
</reference>
<keyword evidence="3" id="KW-1185">Reference proteome</keyword>
<evidence type="ECO:0000313" key="2">
    <source>
        <dbReference type="EnsemblProtists" id="HpaP801090"/>
    </source>
</evidence>
<dbReference type="EnsemblProtists" id="HpaT801090">
    <property type="protein sequence ID" value="HpaP801090"/>
    <property type="gene ID" value="HpaG801090"/>
</dbReference>
<protein>
    <submittedName>
        <fullName evidence="2">Uncharacterized protein</fullName>
    </submittedName>
</protein>
<dbReference type="AlphaFoldDB" id="M4B491"/>
<dbReference type="OMA" id="NQWASAP"/>
<dbReference type="HOGENOM" id="CLU_591163_0_0_1"/>
<evidence type="ECO:0000256" key="1">
    <source>
        <dbReference type="SAM" id="MobiDB-lite"/>
    </source>
</evidence>